<dbReference type="EMBL" id="JARYMX010000005">
    <property type="protein sequence ID" value="KAJ9547236.1"/>
    <property type="molecule type" value="Genomic_DNA"/>
</dbReference>
<reference evidence="3" key="1">
    <citation type="submission" date="2023-03" db="EMBL/GenBank/DDBJ databases">
        <title>Chromosome-scale reference genome and RAD-based genetic map of yellow starthistle (Centaurea solstitialis) reveal putative structural variation and QTLs associated with invader traits.</title>
        <authorList>
            <person name="Reatini B."/>
            <person name="Cang F.A."/>
            <person name="Jiang Q."/>
            <person name="Mckibben M.T.W."/>
            <person name="Barker M.S."/>
            <person name="Rieseberg L.H."/>
            <person name="Dlugosch K.M."/>
        </authorList>
    </citation>
    <scope>NUCLEOTIDE SEQUENCE</scope>
    <source>
        <strain evidence="3">CAN-66</strain>
        <tissue evidence="3">Leaf</tissue>
    </source>
</reference>
<comment type="caution">
    <text evidence="3">The sequence shown here is derived from an EMBL/GenBank/DDBJ whole genome shotgun (WGS) entry which is preliminary data.</text>
</comment>
<dbReference type="GO" id="GO:0003677">
    <property type="term" value="F:DNA binding"/>
    <property type="evidence" value="ECO:0007669"/>
    <property type="project" value="UniProtKB-KW"/>
</dbReference>
<dbReference type="SUPFAM" id="SSF53098">
    <property type="entry name" value="Ribonuclease H-like"/>
    <property type="match status" value="1"/>
</dbReference>
<dbReference type="InterPro" id="IPR052035">
    <property type="entry name" value="ZnF_BED_domain_contain"/>
</dbReference>
<dbReference type="Pfam" id="PF14372">
    <property type="entry name" value="hAT-like_RNase-H"/>
    <property type="match status" value="1"/>
</dbReference>
<proteinExistence type="predicted"/>
<dbReference type="PANTHER" id="PTHR46481">
    <property type="entry name" value="ZINC FINGER BED DOMAIN-CONTAINING PROTEIN 4"/>
    <property type="match status" value="1"/>
</dbReference>
<evidence type="ECO:0000313" key="4">
    <source>
        <dbReference type="Proteomes" id="UP001172457"/>
    </source>
</evidence>
<evidence type="ECO:0000259" key="2">
    <source>
        <dbReference type="Pfam" id="PF14372"/>
    </source>
</evidence>
<keyword evidence="4" id="KW-1185">Reference proteome</keyword>
<dbReference type="Proteomes" id="UP001172457">
    <property type="component" value="Chromosome 5"/>
</dbReference>
<protein>
    <recommendedName>
        <fullName evidence="2">hAT-like transposase RNase-H fold domain-containing protein</fullName>
    </recommendedName>
</protein>
<keyword evidence="1" id="KW-0238">DNA-binding</keyword>
<dbReference type="AlphaFoldDB" id="A0AA38WG76"/>
<name>A0AA38WG76_9ASTR</name>
<gene>
    <name evidence="3" type="ORF">OSB04_019779</name>
</gene>
<sequence length="447" mass="51098">MNNLLEVAAGAGVDRQEEVPAVTSKKAKKASNLKPLLCGKPVKRQRKLTSTVWDDFELIDELDVNGNMQCKCKRCGVKYIAESSHGTGNMLRHRKSCKEKHYRDIGHLILQSNLNGSLESKSPRFNQDEFRELVGIAIARHNLPLQLVEYDGIRSIFAYLNSKRIMSITLDNASNNDSMVDGLKFDLDLMSNGDYFHARCCAHILNLIVQDGLKEIDGAVFKVRECVAYCKGSQSRKQRFKHCVQHVGIESTRRLKQDVPTRWNSTFHMLDSALFYKKALLHLAKTDANFVRCPTSDAWAKIEKICKFLQVFHEVTVKFSGSKYPTSNLYFPNVFKIRLLLKIEMECNEKFLKNIAEKMNLKFDKYRRDFSTIMGIAVVFDPHYKFQDFDDFSSYEFTANGKSKLQSYLEEPKLPRVDDFDVLECNDPDFVLRVLGLGGVGPKSPCL</sequence>
<dbReference type="InterPro" id="IPR025525">
    <property type="entry name" value="hAT-like_transposase_RNase-H"/>
</dbReference>
<evidence type="ECO:0000256" key="1">
    <source>
        <dbReference type="ARBA" id="ARBA00023125"/>
    </source>
</evidence>
<evidence type="ECO:0000313" key="3">
    <source>
        <dbReference type="EMBL" id="KAJ9547236.1"/>
    </source>
</evidence>
<dbReference type="PANTHER" id="PTHR46481:SF6">
    <property type="entry name" value="ZINC FINGER BED DOMAIN-CONTAINING PROTEIN RICESLEEPER 2-LIKE"/>
    <property type="match status" value="1"/>
</dbReference>
<organism evidence="3 4">
    <name type="scientific">Centaurea solstitialis</name>
    <name type="common">yellow star-thistle</name>
    <dbReference type="NCBI Taxonomy" id="347529"/>
    <lineage>
        <taxon>Eukaryota</taxon>
        <taxon>Viridiplantae</taxon>
        <taxon>Streptophyta</taxon>
        <taxon>Embryophyta</taxon>
        <taxon>Tracheophyta</taxon>
        <taxon>Spermatophyta</taxon>
        <taxon>Magnoliopsida</taxon>
        <taxon>eudicotyledons</taxon>
        <taxon>Gunneridae</taxon>
        <taxon>Pentapetalae</taxon>
        <taxon>asterids</taxon>
        <taxon>campanulids</taxon>
        <taxon>Asterales</taxon>
        <taxon>Asteraceae</taxon>
        <taxon>Carduoideae</taxon>
        <taxon>Cardueae</taxon>
        <taxon>Centaureinae</taxon>
        <taxon>Centaurea</taxon>
    </lineage>
</organism>
<dbReference type="InterPro" id="IPR012337">
    <property type="entry name" value="RNaseH-like_sf"/>
</dbReference>
<accession>A0AA38WG76</accession>
<feature type="domain" description="hAT-like transposase RNase-H fold" evidence="2">
    <location>
        <begin position="320"/>
        <end position="387"/>
    </location>
</feature>
<dbReference type="SMART" id="SM00614">
    <property type="entry name" value="ZnF_BED"/>
    <property type="match status" value="1"/>
</dbReference>